<gene>
    <name evidence="3" type="ORF">S01H1_32929</name>
</gene>
<feature type="transmembrane region" description="Helical" evidence="2">
    <location>
        <begin position="56"/>
        <end position="74"/>
    </location>
</feature>
<organism evidence="3">
    <name type="scientific">marine sediment metagenome</name>
    <dbReference type="NCBI Taxonomy" id="412755"/>
    <lineage>
        <taxon>unclassified sequences</taxon>
        <taxon>metagenomes</taxon>
        <taxon>ecological metagenomes</taxon>
    </lineage>
</organism>
<reference evidence="3" key="1">
    <citation type="journal article" date="2014" name="Front. Microbiol.">
        <title>High frequency of phylogenetically diverse reductive dehalogenase-homologous genes in deep subseafloor sedimentary metagenomes.</title>
        <authorList>
            <person name="Kawai M."/>
            <person name="Futagami T."/>
            <person name="Toyoda A."/>
            <person name="Takaki Y."/>
            <person name="Nishi S."/>
            <person name="Hori S."/>
            <person name="Arai W."/>
            <person name="Tsubouchi T."/>
            <person name="Morono Y."/>
            <person name="Uchiyama I."/>
            <person name="Ito T."/>
            <person name="Fujiyama A."/>
            <person name="Inagaki F."/>
            <person name="Takami H."/>
        </authorList>
    </citation>
    <scope>NUCLEOTIDE SEQUENCE</scope>
    <source>
        <strain evidence="3">Expedition CK06-06</strain>
    </source>
</reference>
<comment type="caution">
    <text evidence="3">The sequence shown here is derived from an EMBL/GenBank/DDBJ whole genome shotgun (WGS) entry which is preliminary data.</text>
</comment>
<keyword evidence="2" id="KW-1133">Transmembrane helix</keyword>
<feature type="non-terminal residue" evidence="3">
    <location>
        <position position="1"/>
    </location>
</feature>
<keyword evidence="2" id="KW-0812">Transmembrane</keyword>
<accession>X0V3I2</accession>
<sequence>NQLIERRRKSILPSMELLIWAKIALRPRSDDTKKGTSKNKSKSKMAANNKNHRQRLFLPFFCGWDLVFSWVSIIESPKKIFLFVLEATFSELYSVIRES</sequence>
<dbReference type="EMBL" id="BARS01020421">
    <property type="protein sequence ID" value="GAG07068.1"/>
    <property type="molecule type" value="Genomic_DNA"/>
</dbReference>
<dbReference type="AlphaFoldDB" id="X0V3I2"/>
<keyword evidence="2" id="KW-0472">Membrane</keyword>
<protein>
    <submittedName>
        <fullName evidence="3">Uncharacterized protein</fullName>
    </submittedName>
</protein>
<proteinExistence type="predicted"/>
<evidence type="ECO:0000313" key="3">
    <source>
        <dbReference type="EMBL" id="GAG07068.1"/>
    </source>
</evidence>
<name>X0V3I2_9ZZZZ</name>
<evidence type="ECO:0000256" key="2">
    <source>
        <dbReference type="SAM" id="Phobius"/>
    </source>
</evidence>
<feature type="region of interest" description="Disordered" evidence="1">
    <location>
        <begin position="29"/>
        <end position="48"/>
    </location>
</feature>
<evidence type="ECO:0000256" key="1">
    <source>
        <dbReference type="SAM" id="MobiDB-lite"/>
    </source>
</evidence>